<dbReference type="Gene3D" id="1.10.150.130">
    <property type="match status" value="1"/>
</dbReference>
<evidence type="ECO:0000256" key="2">
    <source>
        <dbReference type="ARBA" id="ARBA00023125"/>
    </source>
</evidence>
<keyword evidence="6" id="KW-1185">Reference proteome</keyword>
<evidence type="ECO:0000313" key="5">
    <source>
        <dbReference type="EMBL" id="NGP75138.1"/>
    </source>
</evidence>
<proteinExistence type="inferred from homology"/>
<dbReference type="GO" id="GO:0006310">
    <property type="term" value="P:DNA recombination"/>
    <property type="evidence" value="ECO:0007669"/>
    <property type="project" value="UniProtKB-KW"/>
</dbReference>
<dbReference type="Gene3D" id="1.10.443.10">
    <property type="entry name" value="Intergrase catalytic core"/>
    <property type="match status" value="1"/>
</dbReference>
<dbReference type="AlphaFoldDB" id="A0A6M1SSR4"/>
<dbReference type="InterPro" id="IPR002104">
    <property type="entry name" value="Integrase_catalytic"/>
</dbReference>
<organism evidence="5 6">
    <name type="scientific">Halalkalibaculum roseum</name>
    <dbReference type="NCBI Taxonomy" id="2709311"/>
    <lineage>
        <taxon>Bacteria</taxon>
        <taxon>Pseudomonadati</taxon>
        <taxon>Balneolota</taxon>
        <taxon>Balneolia</taxon>
        <taxon>Balneolales</taxon>
        <taxon>Balneolaceae</taxon>
        <taxon>Halalkalibaculum</taxon>
    </lineage>
</organism>
<dbReference type="GO" id="GO:0015074">
    <property type="term" value="P:DNA integration"/>
    <property type="evidence" value="ECO:0007669"/>
    <property type="project" value="InterPro"/>
</dbReference>
<evidence type="ECO:0000259" key="4">
    <source>
        <dbReference type="PROSITE" id="PS51898"/>
    </source>
</evidence>
<dbReference type="Pfam" id="PF00589">
    <property type="entry name" value="Phage_integrase"/>
    <property type="match status" value="1"/>
</dbReference>
<name>A0A6M1SSR4_9BACT</name>
<accession>A0A6M1SSR4</accession>
<comment type="similarity">
    <text evidence="1">Belongs to the 'phage' integrase family.</text>
</comment>
<dbReference type="SUPFAM" id="SSF56349">
    <property type="entry name" value="DNA breaking-rejoining enzymes"/>
    <property type="match status" value="1"/>
</dbReference>
<evidence type="ECO:0000313" key="6">
    <source>
        <dbReference type="Proteomes" id="UP000473278"/>
    </source>
</evidence>
<evidence type="ECO:0000256" key="3">
    <source>
        <dbReference type="ARBA" id="ARBA00023172"/>
    </source>
</evidence>
<sequence>MATLNLYQKIRKGNDHHPVYLRITHNRRSRMVNLDIRISEDDWNAERGEVRRSHPNHTWLNNFLKAKKAEAQQQILKVRSRKSKGISVEVLKEAVEGKWQDMTNFFSFAEDIIADFEQQQKYNRKRNYKVVIGRLKEFWGKDTLAFSDLNLTFLRKFNVFLETKYGNNPNTRENYFKKIRKIFNDAIREGYVERSLYPFDQFDMPSAKSYKTKLSYEQIKNMASVELTKGQRQRQSRNIFVFAFYARGMRFRDAIQLKWKKIKNGRLVYRMSKTGQLVNMKLLPQMQKILDEHKPEEGEPDPEDFIFPFFEKEKDYGNKNFLDKQVSSKNSLINSNIKKVAKKAEITERVSFHVARHSFAYHCLTMGKDIFTIKDLLGHSDIKETLRYVKSLGADHLDKEVDDIF</sequence>
<comment type="caution">
    <text evidence="5">The sequence shown here is derived from an EMBL/GenBank/DDBJ whole genome shotgun (WGS) entry which is preliminary data.</text>
</comment>
<keyword evidence="2" id="KW-0238">DNA-binding</keyword>
<dbReference type="GO" id="GO:0003677">
    <property type="term" value="F:DNA binding"/>
    <property type="evidence" value="ECO:0007669"/>
    <property type="project" value="UniProtKB-KW"/>
</dbReference>
<dbReference type="InterPro" id="IPR025269">
    <property type="entry name" value="SAM-like_dom"/>
</dbReference>
<dbReference type="InterPro" id="IPR050090">
    <property type="entry name" value="Tyrosine_recombinase_XerCD"/>
</dbReference>
<keyword evidence="3" id="KW-0233">DNA recombination</keyword>
<gene>
    <name evidence="5" type="ORF">G3570_00725</name>
</gene>
<dbReference type="PROSITE" id="PS51898">
    <property type="entry name" value="TYR_RECOMBINASE"/>
    <property type="match status" value="1"/>
</dbReference>
<reference evidence="5 6" key="1">
    <citation type="submission" date="2020-02" db="EMBL/GenBank/DDBJ databases">
        <title>Balneolaceae bacterium YR4-1, complete genome.</title>
        <authorList>
            <person name="Li Y."/>
            <person name="Wu S."/>
        </authorList>
    </citation>
    <scope>NUCLEOTIDE SEQUENCE [LARGE SCALE GENOMIC DNA]</scope>
    <source>
        <strain evidence="5 6">YR4-1</strain>
    </source>
</reference>
<evidence type="ECO:0000256" key="1">
    <source>
        <dbReference type="ARBA" id="ARBA00008857"/>
    </source>
</evidence>
<dbReference type="PANTHER" id="PTHR30349">
    <property type="entry name" value="PHAGE INTEGRASE-RELATED"/>
    <property type="match status" value="1"/>
</dbReference>
<dbReference type="Proteomes" id="UP000473278">
    <property type="component" value="Unassembled WGS sequence"/>
</dbReference>
<dbReference type="RefSeq" id="WP_165138172.1">
    <property type="nucleotide sequence ID" value="NZ_JAALLT010000001.1"/>
</dbReference>
<protein>
    <submittedName>
        <fullName evidence="5">Site-specific integrase</fullName>
    </submittedName>
</protein>
<dbReference type="Pfam" id="PF17293">
    <property type="entry name" value="Arm-DNA-bind_5"/>
    <property type="match status" value="1"/>
</dbReference>
<dbReference type="InterPro" id="IPR035386">
    <property type="entry name" value="Arm-DNA-bind_5"/>
</dbReference>
<dbReference type="EMBL" id="JAALLT010000001">
    <property type="protein sequence ID" value="NGP75138.1"/>
    <property type="molecule type" value="Genomic_DNA"/>
</dbReference>
<dbReference type="InterPro" id="IPR013762">
    <property type="entry name" value="Integrase-like_cat_sf"/>
</dbReference>
<dbReference type="PANTHER" id="PTHR30349:SF64">
    <property type="entry name" value="PROPHAGE INTEGRASE INTD-RELATED"/>
    <property type="match status" value="1"/>
</dbReference>
<dbReference type="InterPro" id="IPR010998">
    <property type="entry name" value="Integrase_recombinase_N"/>
</dbReference>
<dbReference type="InterPro" id="IPR011010">
    <property type="entry name" value="DNA_brk_join_enz"/>
</dbReference>
<dbReference type="CDD" id="cd01185">
    <property type="entry name" value="INTN1_C_like"/>
    <property type="match status" value="1"/>
</dbReference>
<dbReference type="Pfam" id="PF13102">
    <property type="entry name" value="Phage_int_SAM_5"/>
    <property type="match status" value="1"/>
</dbReference>
<feature type="domain" description="Tyr recombinase" evidence="4">
    <location>
        <begin position="209"/>
        <end position="402"/>
    </location>
</feature>